<protein>
    <submittedName>
        <fullName evidence="8">REJ domain</fullName>
    </submittedName>
</protein>
<reference evidence="8 9" key="2">
    <citation type="journal article" date="2024" name="BMC Genomics">
        <title>De novo assembly and annotation of Popillia japonica's genome with initial clues to its potential as an invasive pest.</title>
        <authorList>
            <person name="Cucini C."/>
            <person name="Boschi S."/>
            <person name="Funari R."/>
            <person name="Cardaioli E."/>
            <person name="Iannotti N."/>
            <person name="Marturano G."/>
            <person name="Paoli F."/>
            <person name="Bruttini M."/>
            <person name="Carapelli A."/>
            <person name="Frati F."/>
            <person name="Nardi F."/>
        </authorList>
    </citation>
    <scope>NUCLEOTIDE SEQUENCE [LARGE SCALE GENOMIC DNA]</scope>
    <source>
        <strain evidence="8">DMR45628</strain>
    </source>
</reference>
<gene>
    <name evidence="8" type="ORF">QE152_g9885</name>
</gene>
<dbReference type="EMBL" id="JASPKY010000087">
    <property type="protein sequence ID" value="KAK9738370.1"/>
    <property type="molecule type" value="Genomic_DNA"/>
</dbReference>
<evidence type="ECO:0000256" key="4">
    <source>
        <dbReference type="ARBA" id="ARBA00022989"/>
    </source>
</evidence>
<comment type="subcellular location">
    <subcellularLocation>
        <location evidence="1">Membrane</location>
    </subcellularLocation>
</comment>
<reference evidence="8" key="1">
    <citation type="submission" date="2023-05" db="EMBL/GenBank/DDBJ databases">
        <authorList>
            <person name="Nardi F."/>
            <person name="Carapelli A."/>
            <person name="Cucini C."/>
        </authorList>
    </citation>
    <scope>NUCLEOTIDE SEQUENCE</scope>
    <source>
        <strain evidence="8">DMR45628</strain>
        <tissue evidence="8">Testes</tissue>
    </source>
</reference>
<evidence type="ECO:0000313" key="9">
    <source>
        <dbReference type="Proteomes" id="UP001458880"/>
    </source>
</evidence>
<accession>A0AAW1LWV0</accession>
<keyword evidence="5" id="KW-0472">Membrane</keyword>
<dbReference type="PANTHER" id="PTHR46730:SF1">
    <property type="entry name" value="PLAT DOMAIN-CONTAINING PROTEIN"/>
    <property type="match status" value="1"/>
</dbReference>
<dbReference type="AlphaFoldDB" id="A0AAW1LWV0"/>
<keyword evidence="2" id="KW-0812">Transmembrane</keyword>
<dbReference type="GO" id="GO:0005886">
    <property type="term" value="C:plasma membrane"/>
    <property type="evidence" value="ECO:0007669"/>
    <property type="project" value="TreeGrafter"/>
</dbReference>
<dbReference type="Proteomes" id="UP001458880">
    <property type="component" value="Unassembled WGS sequence"/>
</dbReference>
<dbReference type="GO" id="GO:0005261">
    <property type="term" value="F:monoatomic cation channel activity"/>
    <property type="evidence" value="ECO:0007669"/>
    <property type="project" value="TreeGrafter"/>
</dbReference>
<evidence type="ECO:0000313" key="8">
    <source>
        <dbReference type="EMBL" id="KAK9738370.1"/>
    </source>
</evidence>
<dbReference type="PANTHER" id="PTHR46730">
    <property type="entry name" value="POLYCYSTIN-1"/>
    <property type="match status" value="1"/>
</dbReference>
<dbReference type="Pfam" id="PF02010">
    <property type="entry name" value="REJ"/>
    <property type="match status" value="1"/>
</dbReference>
<comment type="caution">
    <text evidence="8">The sequence shown here is derived from an EMBL/GenBank/DDBJ whole genome shotgun (WGS) entry which is preliminary data.</text>
</comment>
<dbReference type="InterPro" id="IPR002859">
    <property type="entry name" value="PKD/REJ-like"/>
</dbReference>
<feature type="chain" id="PRO_5044717963" evidence="6">
    <location>
        <begin position="24"/>
        <end position="321"/>
    </location>
</feature>
<keyword evidence="4" id="KW-1133">Transmembrane helix</keyword>
<dbReference type="GO" id="GO:0006816">
    <property type="term" value="P:calcium ion transport"/>
    <property type="evidence" value="ECO:0007669"/>
    <property type="project" value="TreeGrafter"/>
</dbReference>
<name>A0AAW1LWV0_POPJA</name>
<dbReference type="EMBL" id="JASPKY010000087">
    <property type="protein sequence ID" value="KAK9738372.1"/>
    <property type="molecule type" value="Genomic_DNA"/>
</dbReference>
<keyword evidence="6" id="KW-0732">Signal</keyword>
<dbReference type="PROSITE" id="PS50890">
    <property type="entry name" value="PUA"/>
    <property type="match status" value="1"/>
</dbReference>
<keyword evidence="9" id="KW-1185">Reference proteome</keyword>
<feature type="signal peptide" evidence="6">
    <location>
        <begin position="1"/>
        <end position="23"/>
    </location>
</feature>
<evidence type="ECO:0000259" key="7">
    <source>
        <dbReference type="Pfam" id="PF02010"/>
    </source>
</evidence>
<organism evidence="8 9">
    <name type="scientific">Popillia japonica</name>
    <name type="common">Japanese beetle</name>
    <dbReference type="NCBI Taxonomy" id="7064"/>
    <lineage>
        <taxon>Eukaryota</taxon>
        <taxon>Metazoa</taxon>
        <taxon>Ecdysozoa</taxon>
        <taxon>Arthropoda</taxon>
        <taxon>Hexapoda</taxon>
        <taxon>Insecta</taxon>
        <taxon>Pterygota</taxon>
        <taxon>Neoptera</taxon>
        <taxon>Endopterygota</taxon>
        <taxon>Coleoptera</taxon>
        <taxon>Polyphaga</taxon>
        <taxon>Scarabaeiformia</taxon>
        <taxon>Scarabaeidae</taxon>
        <taxon>Rutelinae</taxon>
        <taxon>Popillia</taxon>
    </lineage>
</organism>
<evidence type="ECO:0000256" key="6">
    <source>
        <dbReference type="SAM" id="SignalP"/>
    </source>
</evidence>
<proteinExistence type="predicted"/>
<sequence length="321" mass="36322">MLGVNKLAVLLAIFAAYPPLIETSNPRYQWEKCIPEINFLSCLDNSADEPKIQYNSLTYELEIEVIRGCASSDLYNYWSLFDKASGELINPYTDRKNKNTLIIYKSQLELGDYILVAHVRETAVFTGDIWVEKKCYIRIVTACPVPTISGGYYKTVPRGFEVIFSSIRSFTCLMDVTYVWSCSSSEDSENCRNINGKRGKEIKMVADTNVGSTYTVTVTTSVPKVPEKTFTQTIYVTEAAYPVVFITCVKNCLRTGSVYSDPAISLFVKAICYDNCEKIKRYKWTLKALTESTPSVEQIMENGTYYGTDLQDIIFKPNTFS</sequence>
<keyword evidence="3" id="KW-0677">Repeat</keyword>
<evidence type="ECO:0000256" key="2">
    <source>
        <dbReference type="ARBA" id="ARBA00022692"/>
    </source>
</evidence>
<evidence type="ECO:0000256" key="1">
    <source>
        <dbReference type="ARBA" id="ARBA00004370"/>
    </source>
</evidence>
<evidence type="ECO:0000256" key="3">
    <source>
        <dbReference type="ARBA" id="ARBA00022737"/>
    </source>
</evidence>
<evidence type="ECO:0000256" key="5">
    <source>
        <dbReference type="ARBA" id="ARBA00023136"/>
    </source>
</evidence>
<feature type="domain" description="PKD/REJ-like" evidence="7">
    <location>
        <begin position="69"/>
        <end position="320"/>
    </location>
</feature>